<dbReference type="Proteomes" id="UP001201163">
    <property type="component" value="Unassembled WGS sequence"/>
</dbReference>
<name>A0AAD4LHN9_9AGAM</name>
<sequence length="106" mass="11877">MFFFCFILFLTEPMSRCCGSWFFKISPSRSSHPGQHLQEVPPTLHPSSSSPHCHHLTHTQVHGRHLRPWPFGASPSLSPRTCRDAPCKKCPSLLHSSASTSLHTNS</sequence>
<keyword evidence="2" id="KW-0732">Signal</keyword>
<organism evidence="3 4">
    <name type="scientific">Lactarius akahatsu</name>
    <dbReference type="NCBI Taxonomy" id="416441"/>
    <lineage>
        <taxon>Eukaryota</taxon>
        <taxon>Fungi</taxon>
        <taxon>Dikarya</taxon>
        <taxon>Basidiomycota</taxon>
        <taxon>Agaricomycotina</taxon>
        <taxon>Agaricomycetes</taxon>
        <taxon>Russulales</taxon>
        <taxon>Russulaceae</taxon>
        <taxon>Lactarius</taxon>
    </lineage>
</organism>
<evidence type="ECO:0008006" key="5">
    <source>
        <dbReference type="Google" id="ProtNLM"/>
    </source>
</evidence>
<keyword evidence="4" id="KW-1185">Reference proteome</keyword>
<feature type="signal peptide" evidence="2">
    <location>
        <begin position="1"/>
        <end position="19"/>
    </location>
</feature>
<feature type="compositionally biased region" description="Low complexity" evidence="1">
    <location>
        <begin position="41"/>
        <end position="51"/>
    </location>
</feature>
<gene>
    <name evidence="3" type="ORF">EDB92DRAFT_1858280</name>
</gene>
<reference evidence="3" key="1">
    <citation type="submission" date="2022-01" db="EMBL/GenBank/DDBJ databases">
        <title>Comparative genomics reveals a dynamic genome evolution in the ectomycorrhizal milk-cap (Lactarius) mushrooms.</title>
        <authorList>
            <consortium name="DOE Joint Genome Institute"/>
            <person name="Lebreton A."/>
            <person name="Tang N."/>
            <person name="Kuo A."/>
            <person name="LaButti K."/>
            <person name="Drula E."/>
            <person name="Barry K."/>
            <person name="Clum A."/>
            <person name="Lipzen A."/>
            <person name="Mousain D."/>
            <person name="Ng V."/>
            <person name="Wang R."/>
            <person name="Wang X."/>
            <person name="Dai Y."/>
            <person name="Henrissat B."/>
            <person name="Grigoriev I.V."/>
            <person name="Guerin-Laguette A."/>
            <person name="Yu F."/>
            <person name="Martin F.M."/>
        </authorList>
    </citation>
    <scope>NUCLEOTIDE SEQUENCE</scope>
    <source>
        <strain evidence="3">QP</strain>
    </source>
</reference>
<evidence type="ECO:0000256" key="1">
    <source>
        <dbReference type="SAM" id="MobiDB-lite"/>
    </source>
</evidence>
<dbReference type="AlphaFoldDB" id="A0AAD4LHN9"/>
<protein>
    <recommendedName>
        <fullName evidence="5">Secreted protein</fullName>
    </recommendedName>
</protein>
<proteinExistence type="predicted"/>
<evidence type="ECO:0000313" key="3">
    <source>
        <dbReference type="EMBL" id="KAH8992515.1"/>
    </source>
</evidence>
<accession>A0AAD4LHN9</accession>
<evidence type="ECO:0000313" key="4">
    <source>
        <dbReference type="Proteomes" id="UP001201163"/>
    </source>
</evidence>
<comment type="caution">
    <text evidence="3">The sequence shown here is derived from an EMBL/GenBank/DDBJ whole genome shotgun (WGS) entry which is preliminary data.</text>
</comment>
<evidence type="ECO:0000256" key="2">
    <source>
        <dbReference type="SAM" id="SignalP"/>
    </source>
</evidence>
<dbReference type="EMBL" id="JAKELL010000022">
    <property type="protein sequence ID" value="KAH8992515.1"/>
    <property type="molecule type" value="Genomic_DNA"/>
</dbReference>
<feature type="region of interest" description="Disordered" evidence="1">
    <location>
        <begin position="29"/>
        <end position="53"/>
    </location>
</feature>
<feature type="chain" id="PRO_5042201945" description="Secreted protein" evidence="2">
    <location>
        <begin position="20"/>
        <end position="106"/>
    </location>
</feature>